<proteinExistence type="predicted"/>
<feature type="transmembrane region" description="Helical" evidence="1">
    <location>
        <begin position="57"/>
        <end position="79"/>
    </location>
</feature>
<name>A0A0F5FET7_9HYPH</name>
<evidence type="ECO:0000256" key="1">
    <source>
        <dbReference type="SAM" id="Phobius"/>
    </source>
</evidence>
<dbReference type="Proteomes" id="UP000033649">
    <property type="component" value="Unassembled WGS sequence"/>
</dbReference>
<gene>
    <name evidence="2" type="ORF">VE26_11000</name>
</gene>
<keyword evidence="3" id="KW-1185">Reference proteome</keyword>
<protein>
    <submittedName>
        <fullName evidence="2">Uncharacterized protein</fullName>
    </submittedName>
</protein>
<evidence type="ECO:0000313" key="3">
    <source>
        <dbReference type="Proteomes" id="UP000033649"/>
    </source>
</evidence>
<feature type="transmembrane region" description="Helical" evidence="1">
    <location>
        <begin position="26"/>
        <end position="51"/>
    </location>
</feature>
<organism evidence="2 3">
    <name type="scientific">Devosia chinhatensis</name>
    <dbReference type="NCBI Taxonomy" id="429727"/>
    <lineage>
        <taxon>Bacteria</taxon>
        <taxon>Pseudomonadati</taxon>
        <taxon>Pseudomonadota</taxon>
        <taxon>Alphaproteobacteria</taxon>
        <taxon>Hyphomicrobiales</taxon>
        <taxon>Devosiaceae</taxon>
        <taxon>Devosia</taxon>
    </lineage>
</organism>
<dbReference type="PATRIC" id="fig|429727.3.peg.2269"/>
<dbReference type="EMBL" id="JZEY01000061">
    <property type="protein sequence ID" value="KKB07313.1"/>
    <property type="molecule type" value="Genomic_DNA"/>
</dbReference>
<keyword evidence="1" id="KW-1133">Transmembrane helix</keyword>
<accession>A0A0F5FET7</accession>
<sequence>MGLIAPLAALFGLELENVAARVRAAAIIYGLIALFLLTAAIFLTVAGYLALADLFSPFIAALVMCGTFLLLALAVYAGAAIAHGNQRRKAIQRRRSSESGAFVTTAALTALPMLLRSPLVVKLGLPAAAIAAVALLRESRDDD</sequence>
<dbReference type="AlphaFoldDB" id="A0A0F5FET7"/>
<keyword evidence="1" id="KW-0812">Transmembrane</keyword>
<evidence type="ECO:0000313" key="2">
    <source>
        <dbReference type="EMBL" id="KKB07313.1"/>
    </source>
</evidence>
<comment type="caution">
    <text evidence="2">The sequence shown here is derived from an EMBL/GenBank/DDBJ whole genome shotgun (WGS) entry which is preliminary data.</text>
</comment>
<reference evidence="2 3" key="1">
    <citation type="submission" date="2015-03" db="EMBL/GenBank/DDBJ databases">
        <authorList>
            <person name="Hassan Y."/>
            <person name="Lepp D."/>
            <person name="Li X.-Z."/>
            <person name="Zhou T."/>
        </authorList>
    </citation>
    <scope>NUCLEOTIDE SEQUENCE [LARGE SCALE GENOMIC DNA]</scope>
    <source>
        <strain evidence="2 3">IPL18</strain>
    </source>
</reference>
<keyword evidence="1" id="KW-0472">Membrane</keyword>
<dbReference type="RefSeq" id="WP_046105342.1">
    <property type="nucleotide sequence ID" value="NZ_JZEY01000061.1"/>
</dbReference>